<proteinExistence type="inferred from homology"/>
<dbReference type="InterPro" id="IPR039396">
    <property type="entry name" value="Deltex_C"/>
</dbReference>
<dbReference type="SUPFAM" id="SSF81296">
    <property type="entry name" value="E set domains"/>
    <property type="match status" value="2"/>
</dbReference>
<protein>
    <recommendedName>
        <fullName evidence="3">1,4-alpha-glucan branching enzyme</fullName>
        <ecNumber evidence="3">2.4.1.18</ecNumber>
    </recommendedName>
</protein>
<evidence type="ECO:0000256" key="1">
    <source>
        <dbReference type="ARBA" id="ARBA00000826"/>
    </source>
</evidence>
<dbReference type="Gene3D" id="3.40.50.2000">
    <property type="entry name" value="Glycogen Phosphorylase B"/>
    <property type="match status" value="2"/>
</dbReference>
<dbReference type="InterPro" id="IPR006048">
    <property type="entry name" value="A-amylase/branching_C"/>
</dbReference>
<feature type="domain" description="Glycoside hydrolase family 13 N-terminal" evidence="11">
    <location>
        <begin position="322"/>
        <end position="407"/>
    </location>
</feature>
<dbReference type="Gene3D" id="3.20.20.80">
    <property type="entry name" value="Glycosidases"/>
    <property type="match status" value="4"/>
</dbReference>
<keyword evidence="7" id="KW-0472">Membrane</keyword>
<dbReference type="Pfam" id="PF02806">
    <property type="entry name" value="Alpha-amylase_C"/>
    <property type="match status" value="2"/>
</dbReference>
<dbReference type="CDD" id="cd03801">
    <property type="entry name" value="GT4_PimA-like"/>
    <property type="match status" value="1"/>
</dbReference>
<evidence type="ECO:0000256" key="3">
    <source>
        <dbReference type="ARBA" id="ARBA00012541"/>
    </source>
</evidence>
<evidence type="ECO:0000256" key="6">
    <source>
        <dbReference type="SAM" id="MobiDB-lite"/>
    </source>
</evidence>
<evidence type="ECO:0000256" key="5">
    <source>
        <dbReference type="ARBA" id="ARBA00022679"/>
    </source>
</evidence>
<evidence type="ECO:0000256" key="7">
    <source>
        <dbReference type="SAM" id="Phobius"/>
    </source>
</evidence>
<evidence type="ECO:0000259" key="13">
    <source>
        <dbReference type="Pfam" id="PF18102"/>
    </source>
</evidence>
<feature type="domain" description="Deltex C-terminal" evidence="13">
    <location>
        <begin position="577"/>
        <end position="663"/>
    </location>
</feature>
<dbReference type="Pfam" id="PF00534">
    <property type="entry name" value="Glycos_transf_1"/>
    <property type="match status" value="1"/>
</dbReference>
<dbReference type="CDD" id="cd02854">
    <property type="entry name" value="E_set_GBE_euk_N"/>
    <property type="match status" value="1"/>
</dbReference>
<feature type="region of interest" description="Disordered" evidence="6">
    <location>
        <begin position="53"/>
        <end position="81"/>
    </location>
</feature>
<keyword evidence="4" id="KW-0328">Glycosyltransferase</keyword>
<sequence>MDGLPSSKVLLLISDLAQRLVEELEEREDDGDWEIEDWSKEHVLSQLRSLPARAEWTSSSTATPRRLQPLRAEAPTAGPSSVMDLAPGVQAHFAEVREAEGGRCQLNCEGGRVTTGAPAICRFSRVPPPRLSRSPRGELARTSAEDRTLLFLDFDVSDPRAARRWVLSHKMALVYVVARWPDASEKQAAAYFNERAVAILTREAGAHPEARRWLLGAEARLLAAEAKRMLHRSGQWAVDRQQLGQSGHVHQGVRSILRGQMQPREASSLGEAMSLKIFEIDRSLESCQGQIWDRVNGYKWWLSELEKTEGGIEAFAEGYKIFGFNRDEEKGGYVYREWLPNAKQVFLIGGFNDWQNSTPLTNEGFGRWSLFIKDKADGSPGIPHQTQLKVRVEANDGSWHDRVPAWSKLAWQDHTTNLFNGVFWEPPEEDRYVFQNPRPPRPANLKIYEAHVGMGSVEPKVATYTEFAETVLPRIKRMGYNAVQLMAIAEHAHYGCFGYHVTSFYAPASRSGTPEELKYLIDTAHGLGIQVLMDLVHAHASSNTLDGIAQHLGEEGRGDVGRQQDTAFDGEQLTNCSGQDYDGRSQHAYLPDNEEGKKLLAMFQLAFRRRVLFSLSPSLTTQRLHPIFAIHLKTSMTGGPARHGYPDEQYFNSAMEELRNAGISLEAATPVAIGLNASLASRIRQKCGFVLSQIESKLLMASLIILWITPQGRATFFPCFSILIVLGLPPKPGVAWSAVLFFTYFGTTTPRADDEEQQAEFSFVMMSIILISWLFALLKVLLTPRCSCFNRIQRKTRAAIQVPHVKTLLTILVLLLASGYETRAGRIALALCSIHLLLICICIPCPSFRSSISSFGEPLENEMEEVLRQVGANPEHGLNSCNVFVDASQRVFDEMKEEHWALYASTPSLQGRADMKAILKDFLRSVKRPLRCRASGVIHEMLENEKRWASEGYVVFYHLYALSSVLYELQTALANELLDYPLAGPPVMRLSRRAFGDIRSLSEVLSIRDHNISDHAHEYRALAVSAFSSCFASGGYTRSMQRYMMQGFPSGTSNYVKKLIDDLLSAVGIDQPDVIPTLRSRILAAGKAQGLEALGQVLQIFLHDSVVDAFAYGSQPLGALAPRGLPVSAWLRQQCPIEGQVRLVPHPDLFLAGATPRGPLVRIFDHCPSRALQKVALRRELQSLLRPYLNIERARQLLGFESTSDVQATLTHIDLLGLTNILTMMIAAFAGFVDFSPSRSVEWYQLREYEGHIYLMLANDLIHRVVPSAVTVGEDVSGMPTLCLPVEWGGFGFDYRLAMAIPDMFIKYLKESTDDGWGMGHLVHTLTNRRYMEKVIAYAESHDQAIVGDKTLAFWLMDAEMYTGMSCFTSPFPSMCVDRGLALHKMIRLIVLSLGGEGYLNFMGNEFGHPEWIDFPRPENGWSHHHCRRRWDLPEDGLLRYKFFQNFEELMQACENRFQFVNATHQYVSKKDENDKVIIFERGDLVFAFNFHPCNSYEGYQIGTHCEESMRCILDTDEGRFGGHMRLDYGHGNPFSSMGGIDRRPHSVKLYMPARTAQVLCRESLLQGGVKIHVEESFLSQYEIKSADGLKLSLLATKDGVEEMIDFPFVDGCVHLADNWDATFDIVTGEDMILPCKCSKDTKFRVFFPGEYTVAHLGYLRNGQPAEDADKPPKPVAKVATKGYAKPKAQTAPISAAPSPAPAVAAAPAPAVDASPVGSPVAAPAPGTVEVKEEAKPEEAGVDVRDMTRCYSGLHFMDSEALDAALRETQGEQVSDLEQTKMRMANFQENLAACGGDLAQISESYRTFGLQKSGGMWTYCEWMPFAKQVFLVGDFNGWDTAATPLAQESPDLPDVWSATLPSTTKLTVGSKYKLYVVPEEGDAYYAMPAWATRFVGPNEMKLLDAVVHVVDGSGPGRLEVTNEMQQGGIRIYECHPGLVSKASTTSPLVETLDLLPRIARNGYNALQLVGLLECKEPATLGSQPVSLFALSQHLGTTEELRNLVLQAHRLGLQVYMDLPHNGAASAEDGLAGQFFLWGEQGFHPITGARMYNYTEHEVTRYLLASIAFWMNQFGIDGFRFIDIASMIYLDCGRWVPEPSELEEYLENDENTEKAGIQYLMQANALIHQLEPNAKTIAEDRTMYPHLCEAVEDGGLGFDLRQASNAPDLFRELVLGGRDEEWSMKKIVDYMSEVKQYRPTDKILGSFESAEHCILGRRPLKIAMLSWETLHTIAAGGVAPHVTELAGALHKIGHTVHIFTRSTQSRTWENEILGVIYHEVNFGTDSDFVREIENMCSSFVGHYLHVEGRVGGFDVIHGHDWLVGPAVIQLASMNKRVVFTMHSTETGRCGNVQYGGQSARIRSIEGHACHAAERVIAVSGVLKEEVCSHYQVDGRKVEVIYNGIHADAIAKMEWEDEWTGNTKRDKGFDVMDPMFLFVGRLAVQKGPDLLLEAVPMILQARGNAKFVIVGDGHMKAHLEARAHQLGVGHAVHFAGSVKSGTTHLKALFKSCDAVIVPSRNEPFGIVVLEAWAASKPVIATTCGGPRDFVRPDREGYLVDPNPGSIAWGCCKICENFEHARWMGGVAKEKALNEFNWSFIARKTEQIYYEQMNLHGTPKFRYTGLGIGSPFAAQVLGQHRNNMGVMENNHLVIRGLQLLKMSKLVSAAMGLDASMTWMGSEFGMVDPLDLPRPGNGHSKDKAYVPYSQAENTGLKYKHLDVFDVFLNRIGASLQWLQSPTHHVALADEEKKILCFVRSGCIFAINFHPCEGQTDFRIDLPKDVQIAREVVVALDTEDPRFGGENEKPLLKPTQKFNTGLFKLNLPPRTGLVLAPLDRTEKALSDKLLKCETADALLGA</sequence>
<feature type="transmembrane region" description="Helical" evidence="7">
    <location>
        <begin position="720"/>
        <end position="741"/>
    </location>
</feature>
<dbReference type="Pfam" id="PF02922">
    <property type="entry name" value="CBM_48"/>
    <property type="match status" value="2"/>
</dbReference>
<dbReference type="InterPro" id="IPR028098">
    <property type="entry name" value="Glyco_trans_4-like_N"/>
</dbReference>
<dbReference type="InterPro" id="IPR014756">
    <property type="entry name" value="Ig_E-set"/>
</dbReference>
<feature type="domain" description="Glycosyltransferase subfamily 4-like N-terminal" evidence="12">
    <location>
        <begin position="2235"/>
        <end position="2406"/>
    </location>
</feature>
<dbReference type="PANTHER" id="PTHR43651">
    <property type="entry name" value="1,4-ALPHA-GLUCAN-BRANCHING ENZYME"/>
    <property type="match status" value="1"/>
</dbReference>
<evidence type="ECO:0000256" key="4">
    <source>
        <dbReference type="ARBA" id="ARBA00022676"/>
    </source>
</evidence>
<dbReference type="Proteomes" id="UP001642484">
    <property type="component" value="Unassembled WGS sequence"/>
</dbReference>
<evidence type="ECO:0000259" key="11">
    <source>
        <dbReference type="Pfam" id="PF02922"/>
    </source>
</evidence>
<dbReference type="PANTHER" id="PTHR43651:SF2">
    <property type="entry name" value="1,4-ALPHA-GLUCAN-BRANCHING ENZYME, CHLOROPLASTIC_AMYLOPLASTIC"/>
    <property type="match status" value="1"/>
</dbReference>
<keyword evidence="7" id="KW-0812">Transmembrane</keyword>
<feature type="domain" description="Glycosyl transferase family 1" evidence="9">
    <location>
        <begin position="2422"/>
        <end position="2581"/>
    </location>
</feature>
<dbReference type="InterPro" id="IPR013780">
    <property type="entry name" value="Glyco_hydro_b"/>
</dbReference>
<dbReference type="SUPFAM" id="SSF53756">
    <property type="entry name" value="UDP-Glycosyltransferase/glycogen phosphorylase"/>
    <property type="match status" value="1"/>
</dbReference>
<feature type="domain" description="Alpha-amylase/branching enzyme C-terminal all beta" evidence="10">
    <location>
        <begin position="1467"/>
        <end position="1561"/>
    </location>
</feature>
<dbReference type="InterPro" id="IPR013783">
    <property type="entry name" value="Ig-like_fold"/>
</dbReference>
<comment type="caution">
    <text evidence="14">The sequence shown here is derived from an EMBL/GenBank/DDBJ whole genome shotgun (WGS) entry which is preliminary data.</text>
</comment>
<comment type="similarity">
    <text evidence="2">Belongs to the glycosyl hydrolase 13 family. GlgB subfamily.</text>
</comment>
<gene>
    <name evidence="14" type="ORF">CCMP2556_LOCUS20150</name>
</gene>
<dbReference type="Pfam" id="PF00128">
    <property type="entry name" value="Alpha-amylase"/>
    <property type="match status" value="1"/>
</dbReference>
<feature type="transmembrane region" description="Helical" evidence="7">
    <location>
        <begin position="761"/>
        <end position="782"/>
    </location>
</feature>
<feature type="transmembrane region" description="Helical" evidence="7">
    <location>
        <begin position="803"/>
        <end position="820"/>
    </location>
</feature>
<dbReference type="SUPFAM" id="SSF51445">
    <property type="entry name" value="(Trans)glycosidases"/>
    <property type="match status" value="3"/>
</dbReference>
<dbReference type="InterPro" id="IPR006047">
    <property type="entry name" value="GH13_cat_dom"/>
</dbReference>
<comment type="catalytic activity">
    <reaction evidence="1">
        <text>Transfers a segment of a (1-&gt;4)-alpha-D-glucan chain to a primary hydroxy group in a similar glucan chain.</text>
        <dbReference type="EC" id="2.4.1.18"/>
    </reaction>
</comment>
<dbReference type="EMBL" id="CAXAMN010011725">
    <property type="protein sequence ID" value="CAK9036075.1"/>
    <property type="molecule type" value="Genomic_DNA"/>
</dbReference>
<keyword evidence="15" id="KW-1185">Reference proteome</keyword>
<name>A0ABP0LAB7_9DINO</name>
<organism evidence="14 15">
    <name type="scientific">Durusdinium trenchii</name>
    <dbReference type="NCBI Taxonomy" id="1381693"/>
    <lineage>
        <taxon>Eukaryota</taxon>
        <taxon>Sar</taxon>
        <taxon>Alveolata</taxon>
        <taxon>Dinophyceae</taxon>
        <taxon>Suessiales</taxon>
        <taxon>Symbiodiniaceae</taxon>
        <taxon>Durusdinium</taxon>
    </lineage>
</organism>
<feature type="domain" description="Glycosyl hydrolase family 13 catalytic" evidence="8">
    <location>
        <begin position="472"/>
        <end position="543"/>
    </location>
</feature>
<evidence type="ECO:0000259" key="12">
    <source>
        <dbReference type="Pfam" id="PF13439"/>
    </source>
</evidence>
<evidence type="ECO:0000259" key="8">
    <source>
        <dbReference type="Pfam" id="PF00128"/>
    </source>
</evidence>
<dbReference type="Pfam" id="PF13439">
    <property type="entry name" value="Glyco_transf_4"/>
    <property type="match status" value="1"/>
</dbReference>
<evidence type="ECO:0000259" key="9">
    <source>
        <dbReference type="Pfam" id="PF00534"/>
    </source>
</evidence>
<dbReference type="Gene3D" id="2.60.40.1180">
    <property type="entry name" value="Golgi alpha-mannosidase II"/>
    <property type="match status" value="2"/>
</dbReference>
<feature type="transmembrane region" description="Helical" evidence="7">
    <location>
        <begin position="826"/>
        <end position="845"/>
    </location>
</feature>
<dbReference type="SUPFAM" id="SSF51011">
    <property type="entry name" value="Glycosyl hydrolase domain"/>
    <property type="match status" value="2"/>
</dbReference>
<dbReference type="Pfam" id="PF18102">
    <property type="entry name" value="DTC"/>
    <property type="match status" value="1"/>
</dbReference>
<feature type="domain" description="Glycoside hydrolase family 13 N-terminal" evidence="11">
    <location>
        <begin position="1808"/>
        <end position="1891"/>
    </location>
</feature>
<keyword evidence="7" id="KW-1133">Transmembrane helix</keyword>
<dbReference type="EC" id="2.4.1.18" evidence="3"/>
<evidence type="ECO:0000313" key="14">
    <source>
        <dbReference type="EMBL" id="CAK9036075.1"/>
    </source>
</evidence>
<dbReference type="Gene3D" id="2.60.40.10">
    <property type="entry name" value="Immunoglobulins"/>
    <property type="match status" value="2"/>
</dbReference>
<accession>A0ABP0LAB7</accession>
<dbReference type="InterPro" id="IPR017853">
    <property type="entry name" value="GH"/>
</dbReference>
<dbReference type="InterPro" id="IPR001296">
    <property type="entry name" value="Glyco_trans_1"/>
</dbReference>
<feature type="domain" description="Alpha-amylase/branching enzyme C-terminal all beta" evidence="10">
    <location>
        <begin position="2743"/>
        <end position="2831"/>
    </location>
</feature>
<keyword evidence="5" id="KW-0808">Transferase</keyword>
<dbReference type="InterPro" id="IPR004193">
    <property type="entry name" value="Glyco_hydro_13_N"/>
</dbReference>
<evidence type="ECO:0000313" key="15">
    <source>
        <dbReference type="Proteomes" id="UP001642484"/>
    </source>
</evidence>
<evidence type="ECO:0000259" key="10">
    <source>
        <dbReference type="Pfam" id="PF02806"/>
    </source>
</evidence>
<evidence type="ECO:0000256" key="2">
    <source>
        <dbReference type="ARBA" id="ARBA00009000"/>
    </source>
</evidence>
<reference evidence="14 15" key="1">
    <citation type="submission" date="2024-02" db="EMBL/GenBank/DDBJ databases">
        <authorList>
            <person name="Chen Y."/>
            <person name="Shah S."/>
            <person name="Dougan E. K."/>
            <person name="Thang M."/>
            <person name="Chan C."/>
        </authorList>
    </citation>
    <scope>NUCLEOTIDE SEQUENCE [LARGE SCALE GENOMIC DNA]</scope>
</reference>